<reference evidence="1 2" key="1">
    <citation type="submission" date="2020-06" db="EMBL/GenBank/DDBJ databases">
        <title>Genome mining for natural products.</title>
        <authorList>
            <person name="Zhang B."/>
            <person name="Shi J."/>
            <person name="Ge H."/>
        </authorList>
    </citation>
    <scope>NUCLEOTIDE SEQUENCE [LARGE SCALE GENOMIC DNA]</scope>
    <source>
        <strain evidence="1 2">NA02069</strain>
    </source>
</reference>
<sequence length="168" mass="18293">MRGLPARVPPYTAARWAARLREHGMSAQDIANRAGLSVTLIRRLLRTPEQGQARNIARSTADAVLGIPIPARRQPSAPGLTGSAEASRLLADLARAGWPAPALAQRLEINARTIHEVRDKRPCLRLDLALRIRRLHRELIGLDPISQGIRPGNAARARAAAARRATEV</sequence>
<gene>
    <name evidence="1" type="ORF">HUT05_44655</name>
</gene>
<evidence type="ECO:0000313" key="2">
    <source>
        <dbReference type="Proteomes" id="UP000509418"/>
    </source>
</evidence>
<proteinExistence type="predicted"/>
<dbReference type="RefSeq" id="WP_176578449.1">
    <property type="nucleotide sequence ID" value="NZ_CBDRGH010000060.1"/>
</dbReference>
<organism evidence="1 2">
    <name type="scientific">Streptomyces chartreusis</name>
    <dbReference type="NCBI Taxonomy" id="1969"/>
    <lineage>
        <taxon>Bacteria</taxon>
        <taxon>Bacillati</taxon>
        <taxon>Actinomycetota</taxon>
        <taxon>Actinomycetes</taxon>
        <taxon>Kitasatosporales</taxon>
        <taxon>Streptomycetaceae</taxon>
        <taxon>Streptomyces</taxon>
    </lineage>
</organism>
<evidence type="ECO:0000313" key="1">
    <source>
        <dbReference type="EMBL" id="QKZ23834.1"/>
    </source>
</evidence>
<protein>
    <submittedName>
        <fullName evidence="1">Uncharacterized protein</fullName>
    </submittedName>
</protein>
<accession>A0A7H8TKG8</accession>
<dbReference type="Proteomes" id="UP000509418">
    <property type="component" value="Chromosome"/>
</dbReference>
<dbReference type="EMBL" id="CP056041">
    <property type="protein sequence ID" value="QKZ23834.1"/>
    <property type="molecule type" value="Genomic_DNA"/>
</dbReference>
<dbReference type="AlphaFoldDB" id="A0A7H8TKG8"/>
<keyword evidence="2" id="KW-1185">Reference proteome</keyword>
<name>A0A7H8TKG8_STRCX</name>